<evidence type="ECO:0000256" key="6">
    <source>
        <dbReference type="SAM" id="MobiDB-lite"/>
    </source>
</evidence>
<dbReference type="SMART" id="SM00028">
    <property type="entry name" value="TPR"/>
    <property type="match status" value="9"/>
</dbReference>
<keyword evidence="2" id="KW-0963">Cytoplasm</keyword>
<evidence type="ECO:0000256" key="3">
    <source>
        <dbReference type="ARBA" id="ARBA00022737"/>
    </source>
</evidence>
<evidence type="ECO:0000256" key="1">
    <source>
        <dbReference type="ARBA" id="ARBA00004496"/>
    </source>
</evidence>
<sequence>MADELKQKGNAAFQAGDNEQAINWFTQAIEIDPANHVLYSNRSAAYCASEKYGKALEDATKTTEIKPDWPKGWSRKGAALHGKGEYDGAVEAYKKGLELDPANDACKKGMQDAQKAQAASSNPFAKIFGPDVWVKIQMNPKLAPFLEQPDYVNMIKMMQSNPQAVNMFLQDKRIMQTFAVLSGLDLNMMGAEDGDDDAPAPPSQPKPAPKKEAPAKQLTPEEQEKADLLAKADAKKEEGNKHYKAKEFEQALTCYDAALEILPTHAIYRINKAAVYFEQGDYDKCIAQCDEVIDKALEHRTDGKVTAKAFARKGAAYQKKGDLELSIQSYKSSLVEHRVADTLTKLHAVEKLKKQRDIEAYLDDDKAKEAKERGNELFKNNKYPEAIKEYDEAIKRNPKDHTFYSNRAACYMKMGEYTHALKDCESALEIDPTFVKGMKRRADCHYWMKEYHKALEWYQKALEFDPENADLRSGIDRTLHQINATQSSGEMDEDRVRHAMADPEIQALMQDPVLHAVLKDFNENPQAAQKHLQDPGMRAKIEKLIAAGVIRTSRV</sequence>
<gene>
    <name evidence="8" type="ORF">EGYM00163_LOCUS29004</name>
</gene>
<reference evidence="8" key="1">
    <citation type="submission" date="2021-01" db="EMBL/GenBank/DDBJ databases">
        <authorList>
            <person name="Corre E."/>
            <person name="Pelletier E."/>
            <person name="Niang G."/>
            <person name="Scheremetjew M."/>
            <person name="Finn R."/>
            <person name="Kale V."/>
            <person name="Holt S."/>
            <person name="Cochrane G."/>
            <person name="Meng A."/>
            <person name="Brown T."/>
            <person name="Cohen L."/>
        </authorList>
    </citation>
    <scope>NUCLEOTIDE SEQUENCE</scope>
    <source>
        <strain evidence="8">CCMP1594</strain>
    </source>
</reference>
<keyword evidence="3" id="KW-0677">Repeat</keyword>
<feature type="repeat" description="TPR" evidence="5">
    <location>
        <begin position="2"/>
        <end position="35"/>
    </location>
</feature>
<dbReference type="Pfam" id="PF13432">
    <property type="entry name" value="TPR_16"/>
    <property type="match status" value="1"/>
</dbReference>
<dbReference type="InterPro" id="IPR019734">
    <property type="entry name" value="TPR_rpt"/>
</dbReference>
<dbReference type="InterPro" id="IPR011990">
    <property type="entry name" value="TPR-like_helical_dom_sf"/>
</dbReference>
<feature type="repeat" description="TPR" evidence="5">
    <location>
        <begin position="232"/>
        <end position="265"/>
    </location>
</feature>
<proteinExistence type="predicted"/>
<dbReference type="InterPro" id="IPR041243">
    <property type="entry name" value="STI1/HOP_DP"/>
</dbReference>
<dbReference type="Pfam" id="PF13414">
    <property type="entry name" value="TPR_11"/>
    <property type="match status" value="2"/>
</dbReference>
<feature type="repeat" description="TPR" evidence="5">
    <location>
        <begin position="367"/>
        <end position="400"/>
    </location>
</feature>
<evidence type="ECO:0000256" key="5">
    <source>
        <dbReference type="PROSITE-ProRule" id="PRU00339"/>
    </source>
</evidence>
<evidence type="ECO:0000256" key="4">
    <source>
        <dbReference type="ARBA" id="ARBA00022803"/>
    </source>
</evidence>
<dbReference type="FunFam" id="1.25.40.10:FF:000010">
    <property type="entry name" value="Stress-induced phosphoprotein 1"/>
    <property type="match status" value="1"/>
</dbReference>
<evidence type="ECO:0000313" key="8">
    <source>
        <dbReference type="EMBL" id="CAE0817836.1"/>
    </source>
</evidence>
<dbReference type="Pfam" id="PF17830">
    <property type="entry name" value="STI1-HOP_DP"/>
    <property type="match status" value="2"/>
</dbReference>
<dbReference type="Pfam" id="PF13181">
    <property type="entry name" value="TPR_8"/>
    <property type="match status" value="1"/>
</dbReference>
<feature type="repeat" description="TPR" evidence="5">
    <location>
        <begin position="70"/>
        <end position="103"/>
    </location>
</feature>
<feature type="repeat" description="TPR" evidence="5">
    <location>
        <begin position="401"/>
        <end position="434"/>
    </location>
</feature>
<dbReference type="FunFam" id="1.25.40.10:FF:000027">
    <property type="entry name" value="stress-induced-phosphoprotein 1 isoform X1"/>
    <property type="match status" value="1"/>
</dbReference>
<evidence type="ECO:0000259" key="7">
    <source>
        <dbReference type="SMART" id="SM00727"/>
    </source>
</evidence>
<feature type="domain" description="STI1" evidence="7">
    <location>
        <begin position="129"/>
        <end position="168"/>
    </location>
</feature>
<dbReference type="InterPro" id="IPR006636">
    <property type="entry name" value="STI1_HS-bd"/>
</dbReference>
<dbReference type="Gene3D" id="1.25.40.10">
    <property type="entry name" value="Tetratricopeptide repeat domain"/>
    <property type="match status" value="3"/>
</dbReference>
<name>A0A7S4FWV4_9EUGL</name>
<dbReference type="Pfam" id="PF00515">
    <property type="entry name" value="TPR_1"/>
    <property type="match status" value="2"/>
</dbReference>
<dbReference type="SMART" id="SM00727">
    <property type="entry name" value="STI1"/>
    <property type="match status" value="2"/>
</dbReference>
<dbReference type="PANTHER" id="PTHR22904">
    <property type="entry name" value="TPR REPEAT CONTAINING PROTEIN"/>
    <property type="match status" value="1"/>
</dbReference>
<dbReference type="PANTHER" id="PTHR22904:SF523">
    <property type="entry name" value="STRESS-INDUCED-PHOSPHOPROTEIN 1"/>
    <property type="match status" value="1"/>
</dbReference>
<dbReference type="FunFam" id="1.25.40.10:FF:000020">
    <property type="entry name" value="Stress-induced phosphoprotein 1"/>
    <property type="match status" value="1"/>
</dbReference>
<accession>A0A7S4FWV4</accession>
<dbReference type="GO" id="GO:0051879">
    <property type="term" value="F:Hsp90 protein binding"/>
    <property type="evidence" value="ECO:0007669"/>
    <property type="project" value="TreeGrafter"/>
</dbReference>
<dbReference type="GO" id="GO:0005737">
    <property type="term" value="C:cytoplasm"/>
    <property type="evidence" value="ECO:0007669"/>
    <property type="project" value="UniProtKB-SubCell"/>
</dbReference>
<dbReference type="AlphaFoldDB" id="A0A7S4FWV4"/>
<dbReference type="EMBL" id="HBJA01083113">
    <property type="protein sequence ID" value="CAE0817836.1"/>
    <property type="molecule type" value="Transcribed_RNA"/>
</dbReference>
<feature type="domain" description="STI1" evidence="7">
    <location>
        <begin position="502"/>
        <end position="541"/>
    </location>
</feature>
<dbReference type="Gene3D" id="1.10.260.100">
    <property type="match status" value="2"/>
</dbReference>
<feature type="region of interest" description="Disordered" evidence="6">
    <location>
        <begin position="189"/>
        <end position="228"/>
    </location>
</feature>
<protein>
    <recommendedName>
        <fullName evidence="7">STI1 domain-containing protein</fullName>
    </recommendedName>
</protein>
<dbReference type="SUPFAM" id="SSF48452">
    <property type="entry name" value="TPR-like"/>
    <property type="match status" value="1"/>
</dbReference>
<keyword evidence="4 5" id="KW-0802">TPR repeat</keyword>
<dbReference type="PROSITE" id="PS50005">
    <property type="entry name" value="TPR"/>
    <property type="match status" value="6"/>
</dbReference>
<dbReference type="FunFam" id="1.10.260.100:FF:000002">
    <property type="entry name" value="Stress-induced-phosphoprotein 1 (Hsp70/Hsp90-organizing)"/>
    <property type="match status" value="1"/>
</dbReference>
<evidence type="ECO:0000256" key="2">
    <source>
        <dbReference type="ARBA" id="ARBA00022490"/>
    </source>
</evidence>
<organism evidence="8">
    <name type="scientific">Eutreptiella gymnastica</name>
    <dbReference type="NCBI Taxonomy" id="73025"/>
    <lineage>
        <taxon>Eukaryota</taxon>
        <taxon>Discoba</taxon>
        <taxon>Euglenozoa</taxon>
        <taxon>Euglenida</taxon>
        <taxon>Spirocuta</taxon>
        <taxon>Euglenophyceae</taxon>
        <taxon>Eutreptiales</taxon>
        <taxon>Eutreptiaceae</taxon>
        <taxon>Eutreptiella</taxon>
    </lineage>
</organism>
<feature type="repeat" description="TPR" evidence="5">
    <location>
        <begin position="435"/>
        <end position="468"/>
    </location>
</feature>
<comment type="subcellular location">
    <subcellularLocation>
        <location evidence="1">Cytoplasm</location>
    </subcellularLocation>
</comment>